<keyword evidence="3" id="KW-1185">Reference proteome</keyword>
<organism evidence="2 3">
    <name type="scientific">Ambrosiozyma monospora</name>
    <name type="common">Yeast</name>
    <name type="synonym">Endomycopsis monosporus</name>
    <dbReference type="NCBI Taxonomy" id="43982"/>
    <lineage>
        <taxon>Eukaryota</taxon>
        <taxon>Fungi</taxon>
        <taxon>Dikarya</taxon>
        <taxon>Ascomycota</taxon>
        <taxon>Saccharomycotina</taxon>
        <taxon>Pichiomycetes</taxon>
        <taxon>Pichiales</taxon>
        <taxon>Pichiaceae</taxon>
        <taxon>Ambrosiozyma</taxon>
    </lineage>
</organism>
<gene>
    <name evidence="2" type="ORF">Amon01_000922700</name>
</gene>
<reference evidence="2" key="1">
    <citation type="submission" date="2023-04" db="EMBL/GenBank/DDBJ databases">
        <title>Ambrosiozyma monospora NBRC 1965.</title>
        <authorList>
            <person name="Ichikawa N."/>
            <person name="Sato H."/>
            <person name="Tonouchi N."/>
        </authorList>
    </citation>
    <scope>NUCLEOTIDE SEQUENCE</scope>
    <source>
        <strain evidence="2">NBRC 1965</strain>
    </source>
</reference>
<dbReference type="AlphaFoldDB" id="A0A9W6WA08"/>
<comment type="caution">
    <text evidence="2">The sequence shown here is derived from an EMBL/GenBank/DDBJ whole genome shotgun (WGS) entry which is preliminary data.</text>
</comment>
<evidence type="ECO:0000313" key="3">
    <source>
        <dbReference type="Proteomes" id="UP001165063"/>
    </source>
</evidence>
<evidence type="ECO:0000256" key="1">
    <source>
        <dbReference type="SAM" id="MobiDB-lite"/>
    </source>
</evidence>
<feature type="compositionally biased region" description="Polar residues" evidence="1">
    <location>
        <begin position="36"/>
        <end position="53"/>
    </location>
</feature>
<accession>A0A9W6WA08</accession>
<proteinExistence type="predicted"/>
<feature type="compositionally biased region" description="Low complexity" evidence="1">
    <location>
        <begin position="80"/>
        <end position="107"/>
    </location>
</feature>
<protein>
    <submittedName>
        <fullName evidence="2">Unnamed protein product</fullName>
    </submittedName>
</protein>
<dbReference type="EMBL" id="BSXU01010097">
    <property type="protein sequence ID" value="GME70914.1"/>
    <property type="molecule type" value="Genomic_DNA"/>
</dbReference>
<evidence type="ECO:0000313" key="2">
    <source>
        <dbReference type="EMBL" id="GME70914.1"/>
    </source>
</evidence>
<feature type="region of interest" description="Disordered" evidence="1">
    <location>
        <begin position="1"/>
        <end position="139"/>
    </location>
</feature>
<dbReference type="Proteomes" id="UP001165063">
    <property type="component" value="Unassembled WGS sequence"/>
</dbReference>
<feature type="compositionally biased region" description="Polar residues" evidence="1">
    <location>
        <begin position="1"/>
        <end position="10"/>
    </location>
</feature>
<name>A0A9W6WA08_AMBMO</name>
<feature type="compositionally biased region" description="Low complexity" evidence="1">
    <location>
        <begin position="54"/>
        <end position="67"/>
    </location>
</feature>
<sequence length="139" mass="15430">MQQSSDTVDTFKTAPSKAHSSRTSVGSDIMLAQAQARANNRYSYDSSMTQPSSTNLLNTFNNNNNNTDRSTIHTRLNSENQSFNQQPQHQHHSSSNSHSHQHSSSSHDFPVAVLPKYDNYTSDDDSPETPANMISQKSS</sequence>